<accession>A0ABW0C152</accession>
<protein>
    <recommendedName>
        <fullName evidence="4">Lipoprotein</fullName>
    </recommendedName>
</protein>
<feature type="signal peptide" evidence="1">
    <location>
        <begin position="1"/>
        <end position="20"/>
    </location>
</feature>
<organism evidence="2 3">
    <name type="scientific">Algoriphagus aquatilis</name>
    <dbReference type="NCBI Taxonomy" id="490186"/>
    <lineage>
        <taxon>Bacteria</taxon>
        <taxon>Pseudomonadati</taxon>
        <taxon>Bacteroidota</taxon>
        <taxon>Cytophagia</taxon>
        <taxon>Cytophagales</taxon>
        <taxon>Cyclobacteriaceae</taxon>
        <taxon>Algoriphagus</taxon>
    </lineage>
</organism>
<evidence type="ECO:0000313" key="2">
    <source>
        <dbReference type="EMBL" id="MFC5193656.1"/>
    </source>
</evidence>
<comment type="caution">
    <text evidence="2">The sequence shown here is derived from an EMBL/GenBank/DDBJ whole genome shotgun (WGS) entry which is preliminary data.</text>
</comment>
<proteinExistence type="predicted"/>
<dbReference type="PROSITE" id="PS51257">
    <property type="entry name" value="PROKAR_LIPOPROTEIN"/>
    <property type="match status" value="1"/>
</dbReference>
<dbReference type="Proteomes" id="UP001596163">
    <property type="component" value="Unassembled WGS sequence"/>
</dbReference>
<gene>
    <name evidence="2" type="ORF">ACFPIK_17930</name>
</gene>
<dbReference type="RefSeq" id="WP_377917800.1">
    <property type="nucleotide sequence ID" value="NZ_JBHSKS010000026.1"/>
</dbReference>
<dbReference type="EMBL" id="JBHSKS010000026">
    <property type="protein sequence ID" value="MFC5193656.1"/>
    <property type="molecule type" value="Genomic_DNA"/>
</dbReference>
<keyword evidence="3" id="KW-1185">Reference proteome</keyword>
<evidence type="ECO:0008006" key="4">
    <source>
        <dbReference type="Google" id="ProtNLM"/>
    </source>
</evidence>
<name>A0ABW0C152_9BACT</name>
<keyword evidence="1" id="KW-0732">Signal</keyword>
<evidence type="ECO:0000256" key="1">
    <source>
        <dbReference type="SAM" id="SignalP"/>
    </source>
</evidence>
<sequence>MKIKHLLLSLAFLITISCNFIEERNVTNESTLSRVLKDPLSKGFKDALVKTQESKAFFIGNISEFKSSRVNQFESIEDLKSFIQANYSNPDFVFNSLFELATIGQEIRNKYPEVSNFSTQDLEVLVSEILESRNNLNGSGISPNLRMQGQCEDERASSLQTCQDAALVGAAGCGLLTPTLWGALACGGFVYLGELACIDDANRSYDICKKYEK</sequence>
<reference evidence="3" key="1">
    <citation type="journal article" date="2019" name="Int. J. Syst. Evol. Microbiol.">
        <title>The Global Catalogue of Microorganisms (GCM) 10K type strain sequencing project: providing services to taxonomists for standard genome sequencing and annotation.</title>
        <authorList>
            <consortium name="The Broad Institute Genomics Platform"/>
            <consortium name="The Broad Institute Genome Sequencing Center for Infectious Disease"/>
            <person name="Wu L."/>
            <person name="Ma J."/>
        </authorList>
    </citation>
    <scope>NUCLEOTIDE SEQUENCE [LARGE SCALE GENOMIC DNA]</scope>
    <source>
        <strain evidence="3">CGMCC 1.7030</strain>
    </source>
</reference>
<evidence type="ECO:0000313" key="3">
    <source>
        <dbReference type="Proteomes" id="UP001596163"/>
    </source>
</evidence>
<feature type="chain" id="PRO_5045535191" description="Lipoprotein" evidence="1">
    <location>
        <begin position="21"/>
        <end position="213"/>
    </location>
</feature>